<organism evidence="2 3">
    <name type="scientific">Cochliobolus carbonum (strain 26-R-13)</name>
    <name type="common">Maize leaf spot fungus</name>
    <name type="synonym">Bipolaris zeicola</name>
    <dbReference type="NCBI Taxonomy" id="930089"/>
    <lineage>
        <taxon>Eukaryota</taxon>
        <taxon>Fungi</taxon>
        <taxon>Dikarya</taxon>
        <taxon>Ascomycota</taxon>
        <taxon>Pezizomycotina</taxon>
        <taxon>Dothideomycetes</taxon>
        <taxon>Pleosporomycetidae</taxon>
        <taxon>Pleosporales</taxon>
        <taxon>Pleosporineae</taxon>
        <taxon>Pleosporaceae</taxon>
        <taxon>Bipolaris</taxon>
    </lineage>
</organism>
<dbReference type="AlphaFoldDB" id="W6YEY6"/>
<keyword evidence="3" id="KW-1185">Reference proteome</keyword>
<dbReference type="KEGG" id="bze:COCCADRAFT_105615"/>
<dbReference type="HOGENOM" id="CLU_2775573_0_0_1"/>
<dbReference type="EMBL" id="KI964729">
    <property type="protein sequence ID" value="EUC29786.1"/>
    <property type="molecule type" value="Genomic_DNA"/>
</dbReference>
<dbReference type="Proteomes" id="UP000053841">
    <property type="component" value="Unassembled WGS sequence"/>
</dbReference>
<feature type="region of interest" description="Disordered" evidence="1">
    <location>
        <begin position="42"/>
        <end position="69"/>
    </location>
</feature>
<evidence type="ECO:0000313" key="2">
    <source>
        <dbReference type="EMBL" id="EUC29786.1"/>
    </source>
</evidence>
<feature type="compositionally biased region" description="Basic and acidic residues" evidence="1">
    <location>
        <begin position="58"/>
        <end position="69"/>
    </location>
</feature>
<dbReference type="GeneID" id="19143243"/>
<sequence>MFPSSLDASDTCDTTSNVLLIQLGRERSCRCRIVSRQAQPSTLCRRRGRSSRQAQGVYHDKRVSSWREG</sequence>
<protein>
    <submittedName>
        <fullName evidence="2">Uncharacterized protein</fullName>
    </submittedName>
</protein>
<accession>W6YEY6</accession>
<name>W6YEY6_COCC2</name>
<dbReference type="RefSeq" id="XP_007715903.1">
    <property type="nucleotide sequence ID" value="XM_007717713.1"/>
</dbReference>
<proteinExistence type="predicted"/>
<evidence type="ECO:0000313" key="3">
    <source>
        <dbReference type="Proteomes" id="UP000053841"/>
    </source>
</evidence>
<gene>
    <name evidence="2" type="ORF">COCCADRAFT_105615</name>
</gene>
<evidence type="ECO:0000256" key="1">
    <source>
        <dbReference type="SAM" id="MobiDB-lite"/>
    </source>
</evidence>
<reference evidence="2 3" key="1">
    <citation type="journal article" date="2013" name="PLoS Genet.">
        <title>Comparative genome structure, secondary metabolite, and effector coding capacity across Cochliobolus pathogens.</title>
        <authorList>
            <person name="Condon B.J."/>
            <person name="Leng Y."/>
            <person name="Wu D."/>
            <person name="Bushley K.E."/>
            <person name="Ohm R.A."/>
            <person name="Otillar R."/>
            <person name="Martin J."/>
            <person name="Schackwitz W."/>
            <person name="Grimwood J."/>
            <person name="MohdZainudin N."/>
            <person name="Xue C."/>
            <person name="Wang R."/>
            <person name="Manning V.A."/>
            <person name="Dhillon B."/>
            <person name="Tu Z.J."/>
            <person name="Steffenson B.J."/>
            <person name="Salamov A."/>
            <person name="Sun H."/>
            <person name="Lowry S."/>
            <person name="LaButti K."/>
            <person name="Han J."/>
            <person name="Copeland A."/>
            <person name="Lindquist E."/>
            <person name="Barry K."/>
            <person name="Schmutz J."/>
            <person name="Baker S.E."/>
            <person name="Ciuffetti L.M."/>
            <person name="Grigoriev I.V."/>
            <person name="Zhong S."/>
            <person name="Turgeon B.G."/>
        </authorList>
    </citation>
    <scope>NUCLEOTIDE SEQUENCE [LARGE SCALE GENOMIC DNA]</scope>
    <source>
        <strain evidence="2 3">26-R-13</strain>
    </source>
</reference>